<evidence type="ECO:0000313" key="4">
    <source>
        <dbReference type="EMBL" id="KJB27781.1"/>
    </source>
</evidence>
<dbReference type="InterPro" id="IPR032867">
    <property type="entry name" value="DYW_dom"/>
</dbReference>
<dbReference type="FunFam" id="1.25.40.10:FF:000073">
    <property type="entry name" value="Pentatricopeptide repeat-containing protein chloroplastic"/>
    <property type="match status" value="1"/>
</dbReference>
<dbReference type="Pfam" id="PF20430">
    <property type="entry name" value="Eplus_motif"/>
    <property type="match status" value="1"/>
</dbReference>
<evidence type="ECO:0000259" key="3">
    <source>
        <dbReference type="Pfam" id="PF14432"/>
    </source>
</evidence>
<dbReference type="InterPro" id="IPR002885">
    <property type="entry name" value="PPR_rpt"/>
</dbReference>
<dbReference type="InterPro" id="IPR046960">
    <property type="entry name" value="PPR_At4g14850-like_plant"/>
</dbReference>
<dbReference type="GO" id="GO:0003723">
    <property type="term" value="F:RNA binding"/>
    <property type="evidence" value="ECO:0007669"/>
    <property type="project" value="InterPro"/>
</dbReference>
<dbReference type="Gene3D" id="1.25.40.10">
    <property type="entry name" value="Tetratricopeptide repeat domain"/>
    <property type="match status" value="6"/>
</dbReference>
<reference evidence="4 5" key="1">
    <citation type="journal article" date="2012" name="Nature">
        <title>Repeated polyploidization of Gossypium genomes and the evolution of spinnable cotton fibres.</title>
        <authorList>
            <person name="Paterson A.H."/>
            <person name="Wendel J.F."/>
            <person name="Gundlach H."/>
            <person name="Guo H."/>
            <person name="Jenkins J."/>
            <person name="Jin D."/>
            <person name="Llewellyn D."/>
            <person name="Showmaker K.C."/>
            <person name="Shu S."/>
            <person name="Udall J."/>
            <person name="Yoo M.J."/>
            <person name="Byers R."/>
            <person name="Chen W."/>
            <person name="Doron-Faigenboim A."/>
            <person name="Duke M.V."/>
            <person name="Gong L."/>
            <person name="Grimwood J."/>
            <person name="Grover C."/>
            <person name="Grupp K."/>
            <person name="Hu G."/>
            <person name="Lee T.H."/>
            <person name="Li J."/>
            <person name="Lin L."/>
            <person name="Liu T."/>
            <person name="Marler B.S."/>
            <person name="Page J.T."/>
            <person name="Roberts A.W."/>
            <person name="Romanel E."/>
            <person name="Sanders W.S."/>
            <person name="Szadkowski E."/>
            <person name="Tan X."/>
            <person name="Tang H."/>
            <person name="Xu C."/>
            <person name="Wang J."/>
            <person name="Wang Z."/>
            <person name="Zhang D."/>
            <person name="Zhang L."/>
            <person name="Ashrafi H."/>
            <person name="Bedon F."/>
            <person name="Bowers J.E."/>
            <person name="Brubaker C.L."/>
            <person name="Chee P.W."/>
            <person name="Das S."/>
            <person name="Gingle A.R."/>
            <person name="Haigler C.H."/>
            <person name="Harker D."/>
            <person name="Hoffmann L.V."/>
            <person name="Hovav R."/>
            <person name="Jones D.C."/>
            <person name="Lemke C."/>
            <person name="Mansoor S."/>
            <person name="ur Rahman M."/>
            <person name="Rainville L.N."/>
            <person name="Rambani A."/>
            <person name="Reddy U.K."/>
            <person name="Rong J.K."/>
            <person name="Saranga Y."/>
            <person name="Scheffler B.E."/>
            <person name="Scheffler J.A."/>
            <person name="Stelly D.M."/>
            <person name="Triplett B.A."/>
            <person name="Van Deynze A."/>
            <person name="Vaslin M.F."/>
            <person name="Waghmare V.N."/>
            <person name="Walford S.A."/>
            <person name="Wright R.J."/>
            <person name="Zaki E.A."/>
            <person name="Zhang T."/>
            <person name="Dennis E.S."/>
            <person name="Mayer K.F."/>
            <person name="Peterson D.G."/>
            <person name="Rokhsar D.S."/>
            <person name="Wang X."/>
            <person name="Schmutz J."/>
        </authorList>
    </citation>
    <scope>NUCLEOTIDE SEQUENCE [LARGE SCALE GENOMIC DNA]</scope>
</reference>
<dbReference type="Pfam" id="PF13041">
    <property type="entry name" value="PPR_2"/>
    <property type="match status" value="5"/>
</dbReference>
<dbReference type="STRING" id="29730.A0A0D2RDN4"/>
<evidence type="ECO:0000256" key="1">
    <source>
        <dbReference type="ARBA" id="ARBA00006643"/>
    </source>
</evidence>
<dbReference type="NCBIfam" id="TIGR00756">
    <property type="entry name" value="PPR"/>
    <property type="match status" value="6"/>
</dbReference>
<evidence type="ECO:0000256" key="2">
    <source>
        <dbReference type="ARBA" id="ARBA00022737"/>
    </source>
</evidence>
<dbReference type="FunFam" id="1.25.40.10:FF:000031">
    <property type="entry name" value="Pentatricopeptide repeat-containing protein mitochondrial"/>
    <property type="match status" value="1"/>
</dbReference>
<dbReference type="Pfam" id="PF20431">
    <property type="entry name" value="E_motif"/>
    <property type="match status" value="1"/>
</dbReference>
<dbReference type="AlphaFoldDB" id="A0A0D2RDN4"/>
<dbReference type="Proteomes" id="UP000032304">
    <property type="component" value="Chromosome 5"/>
</dbReference>
<dbReference type="InterPro" id="IPR046848">
    <property type="entry name" value="E_motif"/>
</dbReference>
<gene>
    <name evidence="4" type="ORF">B456_005G009200</name>
</gene>
<dbReference type="eggNOG" id="KOG4197">
    <property type="taxonomic scope" value="Eukaryota"/>
</dbReference>
<dbReference type="SUPFAM" id="SSF48452">
    <property type="entry name" value="TPR-like"/>
    <property type="match status" value="1"/>
</dbReference>
<dbReference type="GO" id="GO:0009451">
    <property type="term" value="P:RNA modification"/>
    <property type="evidence" value="ECO:0007669"/>
    <property type="project" value="InterPro"/>
</dbReference>
<keyword evidence="5" id="KW-1185">Reference proteome</keyword>
<dbReference type="Pfam" id="PF14432">
    <property type="entry name" value="DYW_deaminase"/>
    <property type="match status" value="1"/>
</dbReference>
<dbReference type="FunFam" id="1.25.40.10:FF:001100">
    <property type="entry name" value="Pentatricopeptide repeat-containing protein"/>
    <property type="match status" value="1"/>
</dbReference>
<feature type="domain" description="DYW" evidence="3">
    <location>
        <begin position="841"/>
        <end position="933"/>
    </location>
</feature>
<dbReference type="FunFam" id="1.25.40.10:FF:000351">
    <property type="entry name" value="Pentatricopeptide repeat-containing protein"/>
    <property type="match status" value="1"/>
</dbReference>
<dbReference type="OrthoDB" id="185373at2759"/>
<dbReference type="SMR" id="A0A0D2RDN4"/>
<proteinExistence type="inferred from homology"/>
<sequence>MKIRTFNSLQFQKSHLQRSYPSSFHRFQTSATSSHAKKSNPFLSLAQDPNPTSFSVPYYSKLLSKCNASKTLYPGMQIHAHALKFGSTNDPKSRNFLISLYAKRKLFGYARKLVDESPEPDLVSWSALISGYAQNGLARDAIWAFHEMHLLGLKCNEFTFPSVLKACAFTKDLELGRQVHGIVVVNGFESDEYVGNSLVVLYSKCGKFGDSRRLFEDIPERSVVSWNALFSCYVQSDYFGEAVELFREMVLSGIRPNEFSLSSMINACTGLEDSGEGRKIHGFLIKLGYDSDPFSKNALVDMYAKIGNLEDAVVVFEEIREPDIVSWNALIAGCVLHDKHDSALEFFGQMRLSGTHSNMFTLSSALKACAGIGLKELGRQLHCNLIKLNVGSDPFVHVGLIDMYSKSGLMNDARMVFNLMPDKDLIAWNAVISAHSQNGEDMEALLLFPLMHEAGVGFNQTTLSTVLKSVASLQVNYVCKQIHALSAKSGFESDRYVVNSLIDAYGKCALLEDATRIFRECLIVDLVGFTSMITAYSQSGQGEEALKLYLEMLDRGIEPDPYVCSSLLNACANLSAYEQGKQVHVHVLKHGFMYDNFAGNSLVNMYAKCGSIDDAERAFSSIPERGIVSWSAMIGGLAQHGHGKEALRVFNQMLKYGVSPNQITLVSVLCACNHAGLVTEAQNYFRSMKELFGFERMQEHYACMIDLLGRAGRLDEAMELVNTMPFQADGSVWGALLGAARIHKNVEIGQRAAEMLLILEPEKSGTHVLLANIYASVGMWNNVAKMRRLMKDCNVKKEPGVSWIEVKDKIYTFIAGDRSHVQSEEIYAKLDELSERLSKAGYIPKVEFDLHDVERDEKEKLLYHHSEKLAVAFGLIATPAGAPIRVKKNLRVCMDCHTAFKFISKIVSREIILRDINRYHHFKDGSCSCGDYW</sequence>
<dbReference type="InterPro" id="IPR011990">
    <property type="entry name" value="TPR-like_helical_dom_sf"/>
</dbReference>
<keyword evidence="2" id="KW-0677">Repeat</keyword>
<accession>A0A0D2RDN4</accession>
<dbReference type="FunFam" id="1.25.40.10:FF:000344">
    <property type="entry name" value="Pentatricopeptide repeat-containing protein"/>
    <property type="match status" value="1"/>
</dbReference>
<protein>
    <recommendedName>
        <fullName evidence="3">DYW domain-containing protein</fullName>
    </recommendedName>
</protein>
<dbReference type="EMBL" id="CM001744">
    <property type="protein sequence ID" value="KJB27781.1"/>
    <property type="molecule type" value="Genomic_DNA"/>
</dbReference>
<dbReference type="Pfam" id="PF01535">
    <property type="entry name" value="PPR"/>
    <property type="match status" value="5"/>
</dbReference>
<dbReference type="Gramene" id="KJB27781">
    <property type="protein sequence ID" value="KJB27781"/>
    <property type="gene ID" value="B456_005G009200"/>
</dbReference>
<dbReference type="InterPro" id="IPR046849">
    <property type="entry name" value="E2_motif"/>
</dbReference>
<name>A0A0D2RDN4_GOSRA</name>
<organism evidence="4 5">
    <name type="scientific">Gossypium raimondii</name>
    <name type="common">Peruvian cotton</name>
    <name type="synonym">Gossypium klotzschianum subsp. raimondii</name>
    <dbReference type="NCBI Taxonomy" id="29730"/>
    <lineage>
        <taxon>Eukaryota</taxon>
        <taxon>Viridiplantae</taxon>
        <taxon>Streptophyta</taxon>
        <taxon>Embryophyta</taxon>
        <taxon>Tracheophyta</taxon>
        <taxon>Spermatophyta</taxon>
        <taxon>Magnoliopsida</taxon>
        <taxon>eudicotyledons</taxon>
        <taxon>Gunneridae</taxon>
        <taxon>Pentapetalae</taxon>
        <taxon>rosids</taxon>
        <taxon>malvids</taxon>
        <taxon>Malvales</taxon>
        <taxon>Malvaceae</taxon>
        <taxon>Malvoideae</taxon>
        <taxon>Gossypium</taxon>
    </lineage>
</organism>
<comment type="similarity">
    <text evidence="1">Belongs to the PPR family. PCMP-H subfamily.</text>
</comment>
<dbReference type="OMA" id="QLHVHAI"/>
<dbReference type="PANTHER" id="PTHR47926">
    <property type="entry name" value="PENTATRICOPEPTIDE REPEAT-CONTAINING PROTEIN"/>
    <property type="match status" value="1"/>
</dbReference>
<dbReference type="PANTHER" id="PTHR47926:SF530">
    <property type="entry name" value="DYW DOMAIN-CONTAINING PROTEIN"/>
    <property type="match status" value="1"/>
</dbReference>
<dbReference type="GO" id="GO:0008270">
    <property type="term" value="F:zinc ion binding"/>
    <property type="evidence" value="ECO:0007669"/>
    <property type="project" value="InterPro"/>
</dbReference>
<evidence type="ECO:0000313" key="5">
    <source>
        <dbReference type="Proteomes" id="UP000032304"/>
    </source>
</evidence>
<dbReference type="FunFam" id="1.25.40.10:FF:000366">
    <property type="entry name" value="Pentatricopeptide (PPR) repeat-containing protein"/>
    <property type="match status" value="1"/>
</dbReference>